<dbReference type="GO" id="GO:0016020">
    <property type="term" value="C:membrane"/>
    <property type="evidence" value="ECO:0007669"/>
    <property type="project" value="UniProtKB-SubCell"/>
</dbReference>
<proteinExistence type="inferred from homology"/>
<feature type="transmembrane region" description="Helical" evidence="6">
    <location>
        <begin position="235"/>
        <end position="263"/>
    </location>
</feature>
<feature type="transmembrane region" description="Helical" evidence="6">
    <location>
        <begin position="145"/>
        <end position="170"/>
    </location>
</feature>
<keyword evidence="3 6" id="KW-0812">Transmembrane</keyword>
<reference evidence="7 8" key="1">
    <citation type="submission" date="2019-08" db="EMBL/GenBank/DDBJ databases">
        <title>Complete genome sequence of Terriglobus albidus strain ORNL.</title>
        <authorList>
            <person name="Podar M."/>
        </authorList>
    </citation>
    <scope>NUCLEOTIDE SEQUENCE [LARGE SCALE GENOMIC DNA]</scope>
    <source>
        <strain evidence="7 8">ORNL</strain>
    </source>
</reference>
<evidence type="ECO:0000256" key="1">
    <source>
        <dbReference type="ARBA" id="ARBA00004141"/>
    </source>
</evidence>
<dbReference type="OrthoDB" id="106838at2"/>
<sequence>MRTRSKSHTGSSAMVFALTAGSLFLCALLLKPFIPALTGSLLIVTMTQPLAKRLRQIFSHRTTAAAVATVIVALCIIVPAAFILRMVAMQALGGLQLLQDAAWLDKLQHLIDQIRSYLSLRGIPLMGNDLPQIIKTGAGFLGSTFLTLVSGSVEAFTQIVVMLCLLFFWYRDSDDLLAHLRKTSPLNSGEERLFVKYFKRTIRASVVGRLWIAAIQGFLAWIAFAALGVPGAVLLANLTSVCALIPAFGAFLVWLPVVGYLLAIHAWTRAVILFTIGFFLLSTVDNLLYPFFVGARAHLHTAKMLLSVFGGLWLFGISGLVLGPLVWVTTELLVAICMRRASRDESRNAGDTL</sequence>
<keyword evidence="5 6" id="KW-0472">Membrane</keyword>
<keyword evidence="4 6" id="KW-1133">Transmembrane helix</keyword>
<feature type="transmembrane region" description="Helical" evidence="6">
    <location>
        <begin position="206"/>
        <end position="229"/>
    </location>
</feature>
<evidence type="ECO:0000313" key="8">
    <source>
        <dbReference type="Proteomes" id="UP000321820"/>
    </source>
</evidence>
<organism evidence="7 8">
    <name type="scientific">Terriglobus albidus</name>
    <dbReference type="NCBI Taxonomy" id="1592106"/>
    <lineage>
        <taxon>Bacteria</taxon>
        <taxon>Pseudomonadati</taxon>
        <taxon>Acidobacteriota</taxon>
        <taxon>Terriglobia</taxon>
        <taxon>Terriglobales</taxon>
        <taxon>Acidobacteriaceae</taxon>
        <taxon>Terriglobus</taxon>
    </lineage>
</organism>
<evidence type="ECO:0000256" key="2">
    <source>
        <dbReference type="ARBA" id="ARBA00009773"/>
    </source>
</evidence>
<feature type="transmembrane region" description="Helical" evidence="6">
    <location>
        <begin position="312"/>
        <end position="337"/>
    </location>
</feature>
<dbReference type="AlphaFoldDB" id="A0A5B9EJG0"/>
<feature type="transmembrane region" description="Helical" evidence="6">
    <location>
        <begin position="63"/>
        <end position="88"/>
    </location>
</feature>
<evidence type="ECO:0000313" key="7">
    <source>
        <dbReference type="EMBL" id="QEE30256.1"/>
    </source>
</evidence>
<accession>A0A5B9EJG0</accession>
<dbReference type="PANTHER" id="PTHR21716:SF4">
    <property type="entry name" value="TRANSMEMBRANE PROTEIN 245"/>
    <property type="match status" value="1"/>
</dbReference>
<comment type="similarity">
    <text evidence="2">Belongs to the autoinducer-2 exporter (AI-2E) (TC 2.A.86) family.</text>
</comment>
<feature type="transmembrane region" description="Helical" evidence="6">
    <location>
        <begin position="270"/>
        <end position="292"/>
    </location>
</feature>
<name>A0A5B9EJG0_9BACT</name>
<keyword evidence="8" id="KW-1185">Reference proteome</keyword>
<comment type="subcellular location">
    <subcellularLocation>
        <location evidence="1">Membrane</location>
        <topology evidence="1">Multi-pass membrane protein</topology>
    </subcellularLocation>
</comment>
<dbReference type="KEGG" id="talb:FTW19_21100"/>
<dbReference type="Proteomes" id="UP000321820">
    <property type="component" value="Chromosome"/>
</dbReference>
<evidence type="ECO:0000256" key="5">
    <source>
        <dbReference type="ARBA" id="ARBA00023136"/>
    </source>
</evidence>
<evidence type="ECO:0000256" key="3">
    <source>
        <dbReference type="ARBA" id="ARBA00022692"/>
    </source>
</evidence>
<gene>
    <name evidence="7" type="ORF">FTW19_21100</name>
</gene>
<dbReference type="PANTHER" id="PTHR21716">
    <property type="entry name" value="TRANSMEMBRANE PROTEIN"/>
    <property type="match status" value="1"/>
</dbReference>
<dbReference type="Pfam" id="PF01594">
    <property type="entry name" value="AI-2E_transport"/>
    <property type="match status" value="1"/>
</dbReference>
<evidence type="ECO:0000256" key="6">
    <source>
        <dbReference type="SAM" id="Phobius"/>
    </source>
</evidence>
<dbReference type="InterPro" id="IPR002549">
    <property type="entry name" value="AI-2E-like"/>
</dbReference>
<protein>
    <submittedName>
        <fullName evidence="7">AI-2E family transporter</fullName>
    </submittedName>
</protein>
<dbReference type="EMBL" id="CP042806">
    <property type="protein sequence ID" value="QEE30256.1"/>
    <property type="molecule type" value="Genomic_DNA"/>
</dbReference>
<feature type="transmembrane region" description="Helical" evidence="6">
    <location>
        <begin position="12"/>
        <end position="30"/>
    </location>
</feature>
<evidence type="ECO:0000256" key="4">
    <source>
        <dbReference type="ARBA" id="ARBA00022989"/>
    </source>
</evidence>